<organism evidence="3 4">
    <name type="scientific">[Candida] anglica</name>
    <dbReference type="NCBI Taxonomy" id="148631"/>
    <lineage>
        <taxon>Eukaryota</taxon>
        <taxon>Fungi</taxon>
        <taxon>Dikarya</taxon>
        <taxon>Ascomycota</taxon>
        <taxon>Saccharomycotina</taxon>
        <taxon>Pichiomycetes</taxon>
        <taxon>Debaryomycetaceae</taxon>
        <taxon>Kurtzmaniella</taxon>
    </lineage>
</organism>
<feature type="domain" description="WD-like" evidence="2">
    <location>
        <begin position="63"/>
        <end position="151"/>
    </location>
</feature>
<sequence length="154" mass="16952">MRFISLTLLSVLIVIASANSYDGILESLLNGKNDEPSGGAGTIVVNSNEPGNDGSRFIPSLKFVTLDNYDKLVSVTSALSLATEHQMLGDQVYLYNYIRHKGDAATMKLTNDSKFTRFLCDFYGSIINIASAKFAETSTRPELAAYYRQLKCFT</sequence>
<accession>A0ABP0EHH1</accession>
<dbReference type="Pfam" id="PF20493">
    <property type="entry name" value="WD-like_fungi"/>
    <property type="match status" value="1"/>
</dbReference>
<name>A0ABP0EHH1_9ASCO</name>
<feature type="signal peptide" evidence="1">
    <location>
        <begin position="1"/>
        <end position="18"/>
    </location>
</feature>
<keyword evidence="1" id="KW-0732">Signal</keyword>
<proteinExistence type="predicted"/>
<keyword evidence="4" id="KW-1185">Reference proteome</keyword>
<dbReference type="Proteomes" id="UP001497600">
    <property type="component" value="Chromosome G"/>
</dbReference>
<evidence type="ECO:0000256" key="1">
    <source>
        <dbReference type="SAM" id="SignalP"/>
    </source>
</evidence>
<dbReference type="EMBL" id="OZ004259">
    <property type="protein sequence ID" value="CAK7917426.1"/>
    <property type="molecule type" value="Genomic_DNA"/>
</dbReference>
<reference evidence="3 4" key="1">
    <citation type="submission" date="2024-01" db="EMBL/GenBank/DDBJ databases">
        <authorList>
            <consortium name="Genoscope - CEA"/>
            <person name="William W."/>
        </authorList>
    </citation>
    <scope>NUCLEOTIDE SEQUENCE [LARGE SCALE GENOMIC DNA]</scope>
    <source>
        <strain evidence="3 4">29B2s-10</strain>
    </source>
</reference>
<evidence type="ECO:0000313" key="4">
    <source>
        <dbReference type="Proteomes" id="UP001497600"/>
    </source>
</evidence>
<gene>
    <name evidence="3" type="ORF">CAAN4_G08482</name>
</gene>
<protein>
    <recommendedName>
        <fullName evidence="2">WD-like domain-containing protein</fullName>
    </recommendedName>
</protein>
<dbReference type="InterPro" id="IPR046925">
    <property type="entry name" value="WD-like_fungi"/>
</dbReference>
<evidence type="ECO:0000259" key="2">
    <source>
        <dbReference type="Pfam" id="PF20493"/>
    </source>
</evidence>
<feature type="chain" id="PRO_5045430558" description="WD-like domain-containing protein" evidence="1">
    <location>
        <begin position="19"/>
        <end position="154"/>
    </location>
</feature>
<evidence type="ECO:0000313" key="3">
    <source>
        <dbReference type="EMBL" id="CAK7917426.1"/>
    </source>
</evidence>